<keyword evidence="6" id="KW-0175">Coiled coil</keyword>
<evidence type="ECO:0000256" key="2">
    <source>
        <dbReference type="ARBA" id="ARBA00019062"/>
    </source>
</evidence>
<reference evidence="10" key="1">
    <citation type="submission" date="2016-05" db="EMBL/GenBank/DDBJ databases">
        <title>Comparative genomics of biotechnologically important yeasts.</title>
        <authorList>
            <consortium name="DOE Joint Genome Institute"/>
            <person name="Riley R."/>
            <person name="Haridas S."/>
            <person name="Wolfe K.H."/>
            <person name="Lopes M.R."/>
            <person name="Hittinger C.T."/>
            <person name="Goker M."/>
            <person name="Salamov A."/>
            <person name="Wisecaver J."/>
            <person name="Long T.M."/>
            <person name="Aerts A.L."/>
            <person name="Barry K."/>
            <person name="Choi C."/>
            <person name="Clum A."/>
            <person name="Coughlan A.Y."/>
            <person name="Deshpande S."/>
            <person name="Douglass A.P."/>
            <person name="Hanson S.J."/>
            <person name="Klenk H.-P."/>
            <person name="Labutti K."/>
            <person name="Lapidus A."/>
            <person name="Lindquist E."/>
            <person name="Lipzen A."/>
            <person name="Meier-Kolthoff J.P."/>
            <person name="Ohm R.A."/>
            <person name="Otillar R.P."/>
            <person name="Pangilinan J."/>
            <person name="Peng Y."/>
            <person name="Rokas A."/>
            <person name="Rosa C.A."/>
            <person name="Scheuner C."/>
            <person name="Sibirny A.A."/>
            <person name="Slot J.C."/>
            <person name="Stielow J.B."/>
            <person name="Sun H."/>
            <person name="Kurtzman C.P."/>
            <person name="Blackwell M."/>
            <person name="Grigoriev I.V."/>
            <person name="Jeffries T.W."/>
        </authorList>
    </citation>
    <scope>NUCLEOTIDE SEQUENCE [LARGE SCALE GENOMIC DNA]</scope>
    <source>
        <strain evidence="10">DSM 1968</strain>
    </source>
</reference>
<dbReference type="EMBL" id="KV454493">
    <property type="protein sequence ID" value="ODV58267.1"/>
    <property type="molecule type" value="Genomic_DNA"/>
</dbReference>
<dbReference type="Proteomes" id="UP000095038">
    <property type="component" value="Unassembled WGS sequence"/>
</dbReference>
<dbReference type="InterPro" id="IPR041195">
    <property type="entry name" value="Rnh202_N"/>
</dbReference>
<dbReference type="OrthoDB" id="29098at2759"/>
<protein>
    <recommendedName>
        <fullName evidence="2">Ribonuclease H2 subunit B</fullName>
    </recommendedName>
    <alternativeName>
        <fullName evidence="5">Ribonuclease HI subunit B</fullName>
    </alternativeName>
</protein>
<feature type="domain" description="Rnh202 triple barrel" evidence="8">
    <location>
        <begin position="24"/>
        <end position="120"/>
    </location>
</feature>
<dbReference type="STRING" id="1344418.A0A1D2V9U2"/>
<evidence type="ECO:0000256" key="6">
    <source>
        <dbReference type="SAM" id="Coils"/>
    </source>
</evidence>
<dbReference type="PANTHER" id="PTHR13383:SF11">
    <property type="entry name" value="RIBONUCLEASE H2 SUBUNIT B"/>
    <property type="match status" value="1"/>
</dbReference>
<dbReference type="GO" id="GO:0005654">
    <property type="term" value="C:nucleoplasm"/>
    <property type="evidence" value="ECO:0007669"/>
    <property type="project" value="TreeGrafter"/>
</dbReference>
<dbReference type="AlphaFoldDB" id="A0A1D2V9U2"/>
<dbReference type="GO" id="GO:0006401">
    <property type="term" value="P:RNA catabolic process"/>
    <property type="evidence" value="ECO:0007669"/>
    <property type="project" value="TreeGrafter"/>
</dbReference>
<evidence type="ECO:0000313" key="9">
    <source>
        <dbReference type="EMBL" id="ODV58267.1"/>
    </source>
</evidence>
<dbReference type="GeneID" id="30967720"/>
<keyword evidence="10" id="KW-1185">Reference proteome</keyword>
<evidence type="ECO:0000256" key="1">
    <source>
        <dbReference type="ARBA" id="ARBA00004123"/>
    </source>
</evidence>
<dbReference type="Pfam" id="PF17745">
    <property type="entry name" value="Ydr279_N"/>
    <property type="match status" value="1"/>
</dbReference>
<dbReference type="InterPro" id="IPR019024">
    <property type="entry name" value="RNase_H2_suB_wHTH"/>
</dbReference>
<dbReference type="InterPro" id="IPR040456">
    <property type="entry name" value="RNase_H2_suB"/>
</dbReference>
<dbReference type="Gene3D" id="1.10.20.120">
    <property type="match status" value="1"/>
</dbReference>
<comment type="subcellular location">
    <subcellularLocation>
        <location evidence="1">Nucleus</location>
    </subcellularLocation>
</comment>
<evidence type="ECO:0000256" key="4">
    <source>
        <dbReference type="ARBA" id="ARBA00024778"/>
    </source>
</evidence>
<dbReference type="PANTHER" id="PTHR13383">
    <property type="entry name" value="RIBONUCLEASE H2 SUBUNIT B"/>
    <property type="match status" value="1"/>
</dbReference>
<sequence length="369" mass="41897">MNTLRDQPRVVILPTGDVLDDSRKKIIVQLPSPRNFSLAVLHLLVGGISGGVSGGKEALGACLYEIRKISGSNPHLSSINRVETKNSKAVKSLLVEHSKKSGDNGLILEDPLVYIATPCNIVYLLISFFVVDAKEDDGSRRNREQARYLTIEDILDSLEALIGKFSDKWSDNFNLIPKSMIIQKLDKICDQIAENEQSYYKFSIVKTLKYLQAKIENFVEVNNFPVSILNSIIYKKYYSNKGENDVNEDSKEYENGIPNDILNIIKTKYAINIFQAYLNNKLVDQLISKYYEKDFVKLDEYSRLLEQEKSKKLIAQKNINELNDSLSNDIKSFNKNNNKNNNKAKTTKKTATTKKVQVGKGALDFFFKK</sequence>
<evidence type="ECO:0000259" key="8">
    <source>
        <dbReference type="Pfam" id="PF17745"/>
    </source>
</evidence>
<dbReference type="InParanoid" id="A0A1D2V9U2"/>
<organism evidence="9 10">
    <name type="scientific">Ascoidea rubescens DSM 1968</name>
    <dbReference type="NCBI Taxonomy" id="1344418"/>
    <lineage>
        <taxon>Eukaryota</taxon>
        <taxon>Fungi</taxon>
        <taxon>Dikarya</taxon>
        <taxon>Ascomycota</taxon>
        <taxon>Saccharomycotina</taxon>
        <taxon>Saccharomycetes</taxon>
        <taxon>Ascoideaceae</taxon>
        <taxon>Ascoidea</taxon>
    </lineage>
</organism>
<feature type="coiled-coil region" evidence="6">
    <location>
        <begin position="298"/>
        <end position="325"/>
    </location>
</feature>
<evidence type="ECO:0000313" key="10">
    <source>
        <dbReference type="Proteomes" id="UP000095038"/>
    </source>
</evidence>
<comment type="function">
    <text evidence="4">Non catalytic subunit of RNase H2, an endonuclease that specifically degrades the RNA of RNA:DNA hybrids. Participates in DNA replication, possibly by mediating the removal of lagging-strand Okazaki fragment RNA primers during DNA replication. Mediates the excision of single ribonucleotides from DNA:RNA duplexes.</text>
</comment>
<dbReference type="GO" id="GO:0032299">
    <property type="term" value="C:ribonuclease H2 complex"/>
    <property type="evidence" value="ECO:0007669"/>
    <property type="project" value="InterPro"/>
</dbReference>
<evidence type="ECO:0000259" key="7">
    <source>
        <dbReference type="Pfam" id="PF09468"/>
    </source>
</evidence>
<accession>A0A1D2V9U2</accession>
<proteinExistence type="predicted"/>
<name>A0A1D2V9U2_9ASCO</name>
<keyword evidence="3" id="KW-0539">Nucleus</keyword>
<dbReference type="Pfam" id="PF09468">
    <property type="entry name" value="RNase_H2-Ydr279"/>
    <property type="match status" value="1"/>
</dbReference>
<gene>
    <name evidence="9" type="ORF">ASCRUDRAFT_77974</name>
</gene>
<evidence type="ECO:0000256" key="3">
    <source>
        <dbReference type="ARBA" id="ARBA00023242"/>
    </source>
</evidence>
<dbReference type="FunCoup" id="A0A1D2V9U2">
    <property type="interactions" value="82"/>
</dbReference>
<dbReference type="RefSeq" id="XP_020044574.1">
    <property type="nucleotide sequence ID" value="XM_020194084.1"/>
</dbReference>
<feature type="domain" description="Ribonuclease H2 subunit B wHTH" evidence="7">
    <location>
        <begin position="123"/>
        <end position="286"/>
    </location>
</feature>
<evidence type="ECO:0000256" key="5">
    <source>
        <dbReference type="ARBA" id="ARBA00033464"/>
    </source>
</evidence>